<dbReference type="EMBL" id="JACSIT010000153">
    <property type="protein sequence ID" value="MBC6996662.1"/>
    <property type="molecule type" value="Genomic_DNA"/>
</dbReference>
<feature type="region of interest" description="Disordered" evidence="1">
    <location>
        <begin position="1377"/>
        <end position="1687"/>
    </location>
</feature>
<evidence type="ECO:0000313" key="4">
    <source>
        <dbReference type="Proteomes" id="UP000650081"/>
    </source>
</evidence>
<dbReference type="InterPro" id="IPR045538">
    <property type="entry name" value="CIS_TMP"/>
</dbReference>
<feature type="compositionally biased region" description="Basic and acidic residues" evidence="1">
    <location>
        <begin position="1421"/>
        <end position="1432"/>
    </location>
</feature>
<dbReference type="Pfam" id="PF19268">
    <property type="entry name" value="CIS_TMP"/>
    <property type="match status" value="2"/>
</dbReference>
<sequence length="2068" mass="222838">MSKPHLIGRQRYRIQARRETEAHAVFEKLSGSVQDRVTDAIERVLAEFPDDGTVIRINQLRLQLEPLRLDDLEQDLLRQLPNALRRALDDLFPERPDNAARMRPNRAGSTLAAGEDRDWDTLRFFLQRGSYPWWQSRSRGEQPPDLLRRILAKDSPQHQQQLQVLLGQVQVRQRLAAQFSEGDIRALNQVLWREHWPSHQVYAAGLTSLLALRPASPPSPSASVSALVSLASVLPQGATHFSSLASVLLTRVAEIQGVEAPGFAEAILRADGAQTLGKSWRHALETLASSNGLLPHRQSPHPDRRDLAEALVRFLQSGVPLAAGELPAGKTTEQVLISFLREGHPLLLAALRRLVATPEVGLRWAGSLTPTAFTAIYRWWWGADWPGLQAYLQDLNSLATALAPVPGTLPISRVALVWWSAPRQGARPAMPDTAAITSLLHHLAKTRQQPAREIGRDLLAGREKNQRWASPLPGLLAQSAVAINTETAPFATGLPKPVLFHLRHFLERGYLPAEYATRGIERLEADLAPLLATGNGDWSDLLAELLDTPVAFTRLANSFSPGFLTTLLEALLMDHATASAIPQEKKRPDFPSGQDPGAAAGAGSLERARDAANAPVETFPTHLPSTATASEVAYPPSNQAPAQPAPDLFPAGHDAPENNAQAKEKPAADVTAPNPHPSGPDHASPQKETLDNTAPGYSGDSFDDPRKVAPGRTFAPPANRPAESGAPPPQKEVLRGPASGNPDAVEGDARRISPAANSDGPDGLAADANEQPGRTTAGDQMTPGGQSPPPDAVRDGWQAPQRMEEGHQESAPLPQSLEEQNTDLSDNGKTSGDRTDAPPGTSVGDLPVRGDYPAAGRSPAPSSEALHLRPRPIQTGATAEEPWAIFAQQLAKLCPQGWSRPPGEYARLGQTYAIRGLSRGERSRPLPAVLKGWGEVLATASGASWMQVADFFRHAAQDTTLPASVRTALHQTAILTSAPEAENVPASHPEVPEPPSEEAKADSPEATAIANWVGWLTDHRTGKLKPPSTTDFQLLIRSGQNEWLHFLTALRGKNIRFDKITRSLPAKVLSLFLTRLLSTALGGAALLYAALEALLVASQCYPSAAEAKLRCRDYAVTILLNRGGAVLTGQAFVGSLLASVARERRLGTRSLAQQLLATAERTEAPLTLRTALERIVAQLSEQEQTRLRSESERALTEAEKQDQGLRAGIYYRAALLHQLQTGEAAWWEEETLALEELFRHATRADAPELRRLLQEHQVLADRLFPFLSAAALQEVIHAVFTEYADLALAFTSSLEELVRGSAPTASATTPWRPVWDFLVGGQAFQSAAFVQSALSSAARWYRVDARRLAEALLSQVEASILLGDIRFFRLATLLRESGQDPAPPGATDEIVRSSIDPISPLGSGDKQAGELDNSTSTPNHGPEKAGSKRALDDTAATPDLGTLGRPNTKASSAGGSVPQSGAVPKEENAHAAPSKTDKVEVSDSTAPPTVENSHTNKNGDPTEGELTSRPLPGIITDGRSSSEGLSSAGEQFPAKGDASSPGTAPGSIIPTSDSRNEGALSAGQESSGPSPSLDAGYPGSPVSPVPPAERNSRTTRNGDPTEGELTSPPLPGVTTDRHSSSEGFSSAEEQSSKVGDASSPDTTPGSIIPTSDSRIEGALSAGQESSGPSPPAKDSQNTPAQTLAPPPPAPAYVDLLAADLAVVRHFLLYGTPGPTANDGFTQAGLCTIQEELLRRHPGLAQSLYLGVLADRTARERFQRFFPETLWREVLECLLEAKAARAERWWTELQTLLAAAGYRLAARPFSSLALGHLLGYVGRRGVHIDWTVYLTELLQLSALQTTTPLERLFVDLVDSLKQVPPGVTEDWAGALADVRQRQQKEAATKEKTNTKYDIDEPLNESIFIGNSGLVIIAPFLNRYFGTLDMLEGKAFKDEAAAVRGTLLLQYLVSGQTTVAEHELVLNKILCGLPTDTPVPNTLEMTEAEIELSRQLQNAVLQNWDKMSNSTVENLQGSFLLREGRLDESEDHWSLVVASKGFDILLSFLPWTISMISLPWMDKRLVVTWKSNFT</sequence>
<gene>
    <name evidence="3" type="ORF">H9S92_20995</name>
</gene>
<keyword evidence="4" id="KW-1185">Reference proteome</keyword>
<feature type="compositionally biased region" description="Polar residues" evidence="1">
    <location>
        <begin position="772"/>
        <end position="785"/>
    </location>
</feature>
<evidence type="ECO:0000256" key="1">
    <source>
        <dbReference type="SAM" id="MobiDB-lite"/>
    </source>
</evidence>
<keyword evidence="2" id="KW-0472">Membrane</keyword>
<feature type="region of interest" description="Disordered" evidence="1">
    <location>
        <begin position="977"/>
        <end position="1003"/>
    </location>
</feature>
<feature type="region of interest" description="Disordered" evidence="1">
    <location>
        <begin position="582"/>
        <end position="612"/>
    </location>
</feature>
<feature type="compositionally biased region" description="Polar residues" evidence="1">
    <location>
        <begin position="817"/>
        <end position="830"/>
    </location>
</feature>
<feature type="compositionally biased region" description="Polar residues" evidence="1">
    <location>
        <begin position="1621"/>
        <end position="1652"/>
    </location>
</feature>
<evidence type="ECO:0000313" key="3">
    <source>
        <dbReference type="EMBL" id="MBC6996662.1"/>
    </source>
</evidence>
<evidence type="ECO:0000256" key="2">
    <source>
        <dbReference type="SAM" id="Phobius"/>
    </source>
</evidence>
<protein>
    <submittedName>
        <fullName evidence="3">Uncharacterized protein</fullName>
    </submittedName>
</protein>
<feature type="compositionally biased region" description="Basic and acidic residues" evidence="1">
    <location>
        <begin position="1464"/>
        <end position="1481"/>
    </location>
</feature>
<keyword evidence="2" id="KW-1133">Transmembrane helix</keyword>
<feature type="compositionally biased region" description="Polar residues" evidence="1">
    <location>
        <begin position="1482"/>
        <end position="1499"/>
    </location>
</feature>
<accession>A0A923PM86</accession>
<reference evidence="3" key="1">
    <citation type="submission" date="2020-08" db="EMBL/GenBank/DDBJ databases">
        <title>Lewinella bacteria from marine environments.</title>
        <authorList>
            <person name="Zhong Y."/>
        </authorList>
    </citation>
    <scope>NUCLEOTIDE SEQUENCE</scope>
    <source>
        <strain evidence="3">KCTC 42187</strain>
    </source>
</reference>
<name>A0A923PM86_9BACT</name>
<proteinExistence type="predicted"/>
<feature type="compositionally biased region" description="Polar residues" evidence="1">
    <location>
        <begin position="1448"/>
        <end position="1459"/>
    </location>
</feature>
<feature type="compositionally biased region" description="Low complexity" evidence="1">
    <location>
        <begin position="633"/>
        <end position="646"/>
    </location>
</feature>
<comment type="caution">
    <text evidence="3">The sequence shown here is derived from an EMBL/GenBank/DDBJ whole genome shotgun (WGS) entry which is preliminary data.</text>
</comment>
<feature type="compositionally biased region" description="Polar residues" evidence="1">
    <location>
        <begin position="1518"/>
        <end position="1529"/>
    </location>
</feature>
<feature type="transmembrane region" description="Helical" evidence="2">
    <location>
        <begin position="1068"/>
        <end position="1091"/>
    </location>
</feature>
<feature type="region of interest" description="Disordered" evidence="1">
    <location>
        <begin position="632"/>
        <end position="869"/>
    </location>
</feature>
<dbReference type="RefSeq" id="WP_187468665.1">
    <property type="nucleotide sequence ID" value="NZ_JACSIT010000153.1"/>
</dbReference>
<keyword evidence="2" id="KW-0812">Transmembrane</keyword>
<dbReference type="Proteomes" id="UP000650081">
    <property type="component" value="Unassembled WGS sequence"/>
</dbReference>
<organism evidence="3 4">
    <name type="scientific">Neolewinella lacunae</name>
    <dbReference type="NCBI Taxonomy" id="1517758"/>
    <lineage>
        <taxon>Bacteria</taxon>
        <taxon>Pseudomonadati</taxon>
        <taxon>Bacteroidota</taxon>
        <taxon>Saprospiria</taxon>
        <taxon>Saprospirales</taxon>
        <taxon>Lewinellaceae</taxon>
        <taxon>Neolewinella</taxon>
    </lineage>
</organism>